<protein>
    <recommendedName>
        <fullName evidence="10">TonB C-terminal domain-containing protein</fullName>
    </recommendedName>
</protein>
<dbReference type="SUPFAM" id="SSF74653">
    <property type="entry name" value="TolA/TonB C-terminal domain"/>
    <property type="match status" value="1"/>
</dbReference>
<dbReference type="GO" id="GO:0015031">
    <property type="term" value="P:protein transport"/>
    <property type="evidence" value="ECO:0007669"/>
    <property type="project" value="UniProtKB-KW"/>
</dbReference>
<keyword evidence="12" id="KW-1185">Reference proteome</keyword>
<dbReference type="Proteomes" id="UP000192610">
    <property type="component" value="Unassembled WGS sequence"/>
</dbReference>
<comment type="subcellular location">
    <subcellularLocation>
        <location evidence="1">Cell inner membrane</location>
        <topology evidence="1">Single-pass membrane protein</topology>
        <orientation evidence="1">Periplasmic side</orientation>
    </subcellularLocation>
</comment>
<evidence type="ECO:0000313" key="12">
    <source>
        <dbReference type="Proteomes" id="UP000192610"/>
    </source>
</evidence>
<dbReference type="Pfam" id="PF03544">
    <property type="entry name" value="TonB_C"/>
    <property type="match status" value="1"/>
</dbReference>
<organism evidence="11 12">
    <name type="scientific">Niastella yeongjuensis</name>
    <dbReference type="NCBI Taxonomy" id="354355"/>
    <lineage>
        <taxon>Bacteria</taxon>
        <taxon>Pseudomonadati</taxon>
        <taxon>Bacteroidota</taxon>
        <taxon>Chitinophagia</taxon>
        <taxon>Chitinophagales</taxon>
        <taxon>Chitinophagaceae</taxon>
        <taxon>Niastella</taxon>
    </lineage>
</organism>
<evidence type="ECO:0000256" key="4">
    <source>
        <dbReference type="ARBA" id="ARBA00022475"/>
    </source>
</evidence>
<dbReference type="PANTHER" id="PTHR33446:SF2">
    <property type="entry name" value="PROTEIN TONB"/>
    <property type="match status" value="1"/>
</dbReference>
<keyword evidence="6" id="KW-0812">Transmembrane</keyword>
<dbReference type="GO" id="GO:0098797">
    <property type="term" value="C:plasma membrane protein complex"/>
    <property type="evidence" value="ECO:0007669"/>
    <property type="project" value="TreeGrafter"/>
</dbReference>
<comment type="caution">
    <text evidence="11">The sequence shown here is derived from an EMBL/GenBank/DDBJ whole genome shotgun (WGS) entry which is preliminary data.</text>
</comment>
<keyword evidence="5" id="KW-0997">Cell inner membrane</keyword>
<accession>A0A1V9E4I0</accession>
<keyword evidence="9" id="KW-0472">Membrane</keyword>
<dbReference type="AlphaFoldDB" id="A0A1V9E4I0"/>
<evidence type="ECO:0000259" key="10">
    <source>
        <dbReference type="PROSITE" id="PS52015"/>
    </source>
</evidence>
<dbReference type="PROSITE" id="PS52015">
    <property type="entry name" value="TONB_CTD"/>
    <property type="match status" value="1"/>
</dbReference>
<evidence type="ECO:0000256" key="5">
    <source>
        <dbReference type="ARBA" id="ARBA00022519"/>
    </source>
</evidence>
<dbReference type="PRINTS" id="PR01374">
    <property type="entry name" value="TONBPROTEIN"/>
</dbReference>
<keyword evidence="7" id="KW-0653">Protein transport</keyword>
<dbReference type="InterPro" id="IPR003538">
    <property type="entry name" value="TonB"/>
</dbReference>
<dbReference type="Gene3D" id="3.90.930.1">
    <property type="match status" value="1"/>
</dbReference>
<keyword evidence="3" id="KW-0813">Transport</keyword>
<dbReference type="InterPro" id="IPR006260">
    <property type="entry name" value="TonB/TolA_C"/>
</dbReference>
<sequence length="181" mass="20979">MTKEKKHDSNAVPRADGNFIVNHDNGQLKMKGRFVKDKLQGEVMTWYVNGKIKRKDEYVLDSLTNGHCYTATGQDTTWYPFYTGFNYGNDIKELYKFVGKNIKYPKEARKKWIEGEVRIQFIIEKDGTLTNEKIIRSVNDQIDQEGLRVLRAAPARWKPALLDGEPYRGHGVLPIVFRIEP</sequence>
<evidence type="ECO:0000256" key="3">
    <source>
        <dbReference type="ARBA" id="ARBA00022448"/>
    </source>
</evidence>
<dbReference type="Gene3D" id="3.30.1150.10">
    <property type="match status" value="1"/>
</dbReference>
<dbReference type="GO" id="GO:0055085">
    <property type="term" value="P:transmembrane transport"/>
    <property type="evidence" value="ECO:0007669"/>
    <property type="project" value="InterPro"/>
</dbReference>
<keyword evidence="4" id="KW-1003">Cell membrane</keyword>
<dbReference type="EMBL" id="LVXG01000067">
    <property type="protein sequence ID" value="OQP40825.1"/>
    <property type="molecule type" value="Genomic_DNA"/>
</dbReference>
<evidence type="ECO:0000256" key="6">
    <source>
        <dbReference type="ARBA" id="ARBA00022692"/>
    </source>
</evidence>
<feature type="domain" description="TonB C-terminal" evidence="10">
    <location>
        <begin position="89"/>
        <end position="181"/>
    </location>
</feature>
<dbReference type="RefSeq" id="WP_081203806.1">
    <property type="nucleotide sequence ID" value="NZ_FOCZ01000007.1"/>
</dbReference>
<name>A0A1V9E4I0_9BACT</name>
<dbReference type="NCBIfam" id="TIGR01352">
    <property type="entry name" value="tonB_Cterm"/>
    <property type="match status" value="1"/>
</dbReference>
<dbReference type="STRING" id="354355.SAMN05660816_04144"/>
<keyword evidence="8" id="KW-1133">Transmembrane helix</keyword>
<proteinExistence type="inferred from homology"/>
<dbReference type="InterPro" id="IPR037682">
    <property type="entry name" value="TonB_C"/>
</dbReference>
<dbReference type="GO" id="GO:0031992">
    <property type="term" value="F:energy transducer activity"/>
    <property type="evidence" value="ECO:0007669"/>
    <property type="project" value="InterPro"/>
</dbReference>
<dbReference type="GO" id="GO:0030288">
    <property type="term" value="C:outer membrane-bounded periplasmic space"/>
    <property type="evidence" value="ECO:0007669"/>
    <property type="project" value="InterPro"/>
</dbReference>
<evidence type="ECO:0000256" key="7">
    <source>
        <dbReference type="ARBA" id="ARBA00022927"/>
    </source>
</evidence>
<dbReference type="PANTHER" id="PTHR33446">
    <property type="entry name" value="PROTEIN TONB-RELATED"/>
    <property type="match status" value="1"/>
</dbReference>
<evidence type="ECO:0000256" key="9">
    <source>
        <dbReference type="ARBA" id="ARBA00023136"/>
    </source>
</evidence>
<dbReference type="OrthoDB" id="677555at2"/>
<evidence type="ECO:0000256" key="1">
    <source>
        <dbReference type="ARBA" id="ARBA00004383"/>
    </source>
</evidence>
<dbReference type="GO" id="GO:0015891">
    <property type="term" value="P:siderophore transport"/>
    <property type="evidence" value="ECO:0007669"/>
    <property type="project" value="InterPro"/>
</dbReference>
<dbReference type="SUPFAM" id="SSF82185">
    <property type="entry name" value="Histone H3 K4-specific methyltransferase SET7/9 N-terminal domain"/>
    <property type="match status" value="1"/>
</dbReference>
<gene>
    <name evidence="11" type="ORF">A4H97_14540</name>
</gene>
<evidence type="ECO:0000313" key="11">
    <source>
        <dbReference type="EMBL" id="OQP40825.1"/>
    </source>
</evidence>
<evidence type="ECO:0000256" key="2">
    <source>
        <dbReference type="ARBA" id="ARBA00006555"/>
    </source>
</evidence>
<dbReference type="InterPro" id="IPR051045">
    <property type="entry name" value="TonB-dependent_transducer"/>
</dbReference>
<reference evidence="12" key="1">
    <citation type="submission" date="2016-04" db="EMBL/GenBank/DDBJ databases">
        <authorList>
            <person name="Chen L."/>
            <person name="Zhuang W."/>
            <person name="Wang G."/>
        </authorList>
    </citation>
    <scope>NUCLEOTIDE SEQUENCE [LARGE SCALE GENOMIC DNA]</scope>
    <source>
        <strain evidence="12">17621</strain>
    </source>
</reference>
<evidence type="ECO:0000256" key="8">
    <source>
        <dbReference type="ARBA" id="ARBA00022989"/>
    </source>
</evidence>
<comment type="similarity">
    <text evidence="2">Belongs to the TonB family.</text>
</comment>